<feature type="transmembrane region" description="Helical" evidence="13">
    <location>
        <begin position="131"/>
        <end position="149"/>
    </location>
</feature>
<dbReference type="GO" id="GO:0036397">
    <property type="term" value="F:formate dehydrogenase (quinone) activity"/>
    <property type="evidence" value="ECO:0007669"/>
    <property type="project" value="TreeGrafter"/>
</dbReference>
<dbReference type="RefSeq" id="WP_107846921.1">
    <property type="nucleotide sequence ID" value="NZ_QBKS01000002.1"/>
</dbReference>
<feature type="signal peptide" evidence="14">
    <location>
        <begin position="1"/>
        <end position="24"/>
    </location>
</feature>
<dbReference type="GO" id="GO:0022904">
    <property type="term" value="P:respiratory electron transport chain"/>
    <property type="evidence" value="ECO:0007669"/>
    <property type="project" value="InterPro"/>
</dbReference>
<keyword evidence="7 13" id="KW-0812">Transmembrane</keyword>
<feature type="transmembrane region" description="Helical" evidence="13">
    <location>
        <begin position="274"/>
        <end position="295"/>
    </location>
</feature>
<evidence type="ECO:0000256" key="4">
    <source>
        <dbReference type="ARBA" id="ARBA00022448"/>
    </source>
</evidence>
<keyword evidence="9" id="KW-0249">Electron transport</keyword>
<evidence type="ECO:0000256" key="12">
    <source>
        <dbReference type="ARBA" id="ARBA00023136"/>
    </source>
</evidence>
<dbReference type="GO" id="GO:0015944">
    <property type="term" value="P:formate oxidation"/>
    <property type="evidence" value="ECO:0007669"/>
    <property type="project" value="TreeGrafter"/>
</dbReference>
<comment type="cofactor">
    <cofactor evidence="1">
        <name>heme</name>
        <dbReference type="ChEBI" id="CHEBI:30413"/>
    </cofactor>
</comment>
<evidence type="ECO:0000313" key="17">
    <source>
        <dbReference type="Proteomes" id="UP000243978"/>
    </source>
</evidence>
<dbReference type="InterPro" id="IPR016174">
    <property type="entry name" value="Di-haem_cyt_TM"/>
</dbReference>
<evidence type="ECO:0000256" key="1">
    <source>
        <dbReference type="ARBA" id="ARBA00001971"/>
    </source>
</evidence>
<comment type="similarity">
    <text evidence="3">Belongs to the formate dehydrogenase gamma subunit family.</text>
</comment>
<keyword evidence="14" id="KW-0732">Signal</keyword>
<dbReference type="NCBIfam" id="TIGR01583">
    <property type="entry name" value="formate-DH-gamm"/>
    <property type="match status" value="1"/>
</dbReference>
<dbReference type="AlphaFoldDB" id="A0A2T6BEY2"/>
<keyword evidence="5" id="KW-1003">Cell membrane</keyword>
<dbReference type="InterPro" id="IPR006471">
    <property type="entry name" value="Formate_DH_gsu"/>
</dbReference>
<organism evidence="16 17">
    <name type="scientific">Litoreibacter ponti</name>
    <dbReference type="NCBI Taxonomy" id="1510457"/>
    <lineage>
        <taxon>Bacteria</taxon>
        <taxon>Pseudomonadati</taxon>
        <taxon>Pseudomonadota</taxon>
        <taxon>Alphaproteobacteria</taxon>
        <taxon>Rhodobacterales</taxon>
        <taxon>Roseobacteraceae</taxon>
        <taxon>Litoreibacter</taxon>
    </lineage>
</organism>
<evidence type="ECO:0000256" key="13">
    <source>
        <dbReference type="SAM" id="Phobius"/>
    </source>
</evidence>
<evidence type="ECO:0000259" key="15">
    <source>
        <dbReference type="Pfam" id="PF01292"/>
    </source>
</evidence>
<dbReference type="Proteomes" id="UP000243978">
    <property type="component" value="Unassembled WGS sequence"/>
</dbReference>
<dbReference type="GO" id="GO:0046872">
    <property type="term" value="F:metal ion binding"/>
    <property type="evidence" value="ECO:0007669"/>
    <property type="project" value="UniProtKB-KW"/>
</dbReference>
<evidence type="ECO:0000256" key="10">
    <source>
        <dbReference type="ARBA" id="ARBA00022989"/>
    </source>
</evidence>
<feature type="chain" id="PRO_5015735850" evidence="14">
    <location>
        <begin position="25"/>
        <end position="405"/>
    </location>
</feature>
<dbReference type="EMBL" id="QBKS01000002">
    <property type="protein sequence ID" value="PTX54607.1"/>
    <property type="molecule type" value="Genomic_DNA"/>
</dbReference>
<dbReference type="Pfam" id="PF01292">
    <property type="entry name" value="Ni_hydr_CYTB"/>
    <property type="match status" value="1"/>
</dbReference>
<evidence type="ECO:0000256" key="11">
    <source>
        <dbReference type="ARBA" id="ARBA00023004"/>
    </source>
</evidence>
<feature type="transmembrane region" description="Helical" evidence="13">
    <location>
        <begin position="338"/>
        <end position="357"/>
    </location>
</feature>
<dbReference type="PANTHER" id="PTHR30074:SF6">
    <property type="entry name" value="FORMATE DEHYDROGENASE GAMMA SUBUNIT"/>
    <property type="match status" value="1"/>
</dbReference>
<evidence type="ECO:0000256" key="5">
    <source>
        <dbReference type="ARBA" id="ARBA00022475"/>
    </source>
</evidence>
<keyword evidence="12 13" id="KW-0472">Membrane</keyword>
<dbReference type="GO" id="GO:0009061">
    <property type="term" value="P:anaerobic respiration"/>
    <property type="evidence" value="ECO:0007669"/>
    <property type="project" value="TreeGrafter"/>
</dbReference>
<evidence type="ECO:0000256" key="8">
    <source>
        <dbReference type="ARBA" id="ARBA00022723"/>
    </source>
</evidence>
<reference evidence="16 17" key="1">
    <citation type="submission" date="2018-04" db="EMBL/GenBank/DDBJ databases">
        <title>Genomic Encyclopedia of Archaeal and Bacterial Type Strains, Phase II (KMG-II): from individual species to whole genera.</title>
        <authorList>
            <person name="Goeker M."/>
        </authorList>
    </citation>
    <scope>NUCLEOTIDE SEQUENCE [LARGE SCALE GENOMIC DNA]</scope>
    <source>
        <strain evidence="16 17">DSM 100977</strain>
    </source>
</reference>
<comment type="subcellular location">
    <subcellularLocation>
        <location evidence="2">Cell membrane</location>
        <topology evidence="2">Multi-pass membrane protein</topology>
    </subcellularLocation>
</comment>
<feature type="domain" description="Cytochrome b561 bacterial/Ni-hydrogenase" evidence="15">
    <location>
        <begin position="166"/>
        <end position="370"/>
    </location>
</feature>
<keyword evidence="11" id="KW-0408">Iron</keyword>
<feature type="transmembrane region" description="Helical" evidence="13">
    <location>
        <begin position="222"/>
        <end position="239"/>
    </location>
</feature>
<keyword evidence="4" id="KW-0813">Transport</keyword>
<evidence type="ECO:0000256" key="14">
    <source>
        <dbReference type="SAM" id="SignalP"/>
    </source>
</evidence>
<dbReference type="GO" id="GO:0005886">
    <property type="term" value="C:plasma membrane"/>
    <property type="evidence" value="ECO:0007669"/>
    <property type="project" value="UniProtKB-SubCell"/>
</dbReference>
<dbReference type="InterPro" id="IPR051817">
    <property type="entry name" value="FDH_cytochrome_b556_subunit"/>
</dbReference>
<keyword evidence="10 13" id="KW-1133">Transmembrane helix</keyword>
<proteinExistence type="inferred from homology"/>
<gene>
    <name evidence="16" type="ORF">C8N43_3424</name>
</gene>
<dbReference type="GO" id="GO:0009326">
    <property type="term" value="C:formate dehydrogenase complex"/>
    <property type="evidence" value="ECO:0007669"/>
    <property type="project" value="InterPro"/>
</dbReference>
<keyword evidence="17" id="KW-1185">Reference proteome</keyword>
<dbReference type="Gene3D" id="1.20.950.20">
    <property type="entry name" value="Transmembrane di-heme cytochromes, Chain C"/>
    <property type="match status" value="1"/>
</dbReference>
<protein>
    <submittedName>
        <fullName evidence="16">Formate dehydrogenase gamma subunit</fullName>
    </submittedName>
</protein>
<evidence type="ECO:0000256" key="6">
    <source>
        <dbReference type="ARBA" id="ARBA00022617"/>
    </source>
</evidence>
<keyword evidence="6" id="KW-0349">Heme</keyword>
<evidence type="ECO:0000256" key="3">
    <source>
        <dbReference type="ARBA" id="ARBA00010747"/>
    </source>
</evidence>
<evidence type="ECO:0000256" key="9">
    <source>
        <dbReference type="ARBA" id="ARBA00022982"/>
    </source>
</evidence>
<feature type="transmembrane region" description="Helical" evidence="13">
    <location>
        <begin position="176"/>
        <end position="202"/>
    </location>
</feature>
<evidence type="ECO:0000256" key="7">
    <source>
        <dbReference type="ARBA" id="ARBA00022692"/>
    </source>
</evidence>
<dbReference type="SUPFAM" id="SSF81342">
    <property type="entry name" value="Transmembrane di-heme cytochromes"/>
    <property type="match status" value="1"/>
</dbReference>
<dbReference type="OrthoDB" id="9790598at2"/>
<dbReference type="PANTHER" id="PTHR30074">
    <property type="entry name" value="FORMATE DEHYDROGENASE, NITRATE-INDUCIBLE, CYTOCHROME B556 FDN SUBUNIT"/>
    <property type="match status" value="1"/>
</dbReference>
<dbReference type="InterPro" id="IPR011577">
    <property type="entry name" value="Cyt_b561_bac/Ni-Hgenase"/>
</dbReference>
<dbReference type="GO" id="GO:0009055">
    <property type="term" value="F:electron transfer activity"/>
    <property type="evidence" value="ECO:0007669"/>
    <property type="project" value="InterPro"/>
</dbReference>
<evidence type="ECO:0000256" key="2">
    <source>
        <dbReference type="ARBA" id="ARBA00004651"/>
    </source>
</evidence>
<sequence>MLRRFLTLILTIQLLAVAPAAVSAQEADAPAQPVDRSATGGAQTLEDILARQRGEVVDDTFRREDDGRDATMPNVGALGTLGGASDPELWRALRYDSANISSTARGPAATTLMQDGGMWWLEFRQGPLREYGAYLLGGTLLLLALFYLIRGRIRIDGEKTGRTITRFQAVERFGHWLLAGSFLLLAATGLLTLFGRVAIIPLLGHEAFAPMAVASKWVHNNVSWAFMVALVMIFVMWVVHNLPDRTDINWLLKGGGIFTKGHPPAKKFNAGQKLIFWSVIVFGASISASGLSLLFPFELPMFALTFEKLNALGLPQLVGLGELNTVLAPHEEMQYAQLWHSIMSFVLIAIIFAHIYIGSIGMEGASDAMTSGEVEEQWAREHHSLWVDEVKAKETQAPKGATPAE</sequence>
<name>A0A2T6BEY2_9RHOB</name>
<comment type="caution">
    <text evidence="16">The sequence shown here is derived from an EMBL/GenBank/DDBJ whole genome shotgun (WGS) entry which is preliminary data.</text>
</comment>
<accession>A0A2T6BEY2</accession>
<dbReference type="GO" id="GO:0008863">
    <property type="term" value="F:formate dehydrogenase (NAD+) activity"/>
    <property type="evidence" value="ECO:0007669"/>
    <property type="project" value="InterPro"/>
</dbReference>
<keyword evidence="8" id="KW-0479">Metal-binding</keyword>
<evidence type="ECO:0000313" key="16">
    <source>
        <dbReference type="EMBL" id="PTX54607.1"/>
    </source>
</evidence>